<evidence type="ECO:0000256" key="3">
    <source>
        <dbReference type="SAM" id="SignalP"/>
    </source>
</evidence>
<dbReference type="RefSeq" id="XP_025365347.1">
    <property type="nucleotide sequence ID" value="XM_025508787.1"/>
</dbReference>
<proteinExistence type="predicted"/>
<dbReference type="InterPro" id="IPR000675">
    <property type="entry name" value="Cutinase/axe"/>
</dbReference>
<evidence type="ECO:0000313" key="4">
    <source>
        <dbReference type="EMBL" id="PWN30735.1"/>
    </source>
</evidence>
<dbReference type="Gene3D" id="3.40.50.1820">
    <property type="entry name" value="alpha/beta hydrolase"/>
    <property type="match status" value="1"/>
</dbReference>
<dbReference type="PANTHER" id="PTHR33630">
    <property type="entry name" value="CUTINASE RV1984C-RELATED-RELATED"/>
    <property type="match status" value="1"/>
</dbReference>
<dbReference type="SMART" id="SM01110">
    <property type="entry name" value="Cutinase"/>
    <property type="match status" value="1"/>
</dbReference>
<gene>
    <name evidence="4" type="ORF">BDZ90DRAFT_273075</name>
</gene>
<dbReference type="SUPFAM" id="SSF53474">
    <property type="entry name" value="alpha/beta-Hydrolases"/>
    <property type="match status" value="1"/>
</dbReference>
<accession>A0A316V5P2</accession>
<keyword evidence="3" id="KW-0732">Signal</keyword>
<dbReference type="InterPro" id="IPR029058">
    <property type="entry name" value="AB_hydrolase_fold"/>
</dbReference>
<dbReference type="OrthoDB" id="2586582at2759"/>
<reference evidence="4 5" key="1">
    <citation type="journal article" date="2018" name="Mol. Biol. Evol.">
        <title>Broad Genomic Sampling Reveals a Smut Pathogenic Ancestry of the Fungal Clade Ustilaginomycotina.</title>
        <authorList>
            <person name="Kijpornyongpan T."/>
            <person name="Mondo S.J."/>
            <person name="Barry K."/>
            <person name="Sandor L."/>
            <person name="Lee J."/>
            <person name="Lipzen A."/>
            <person name="Pangilinan J."/>
            <person name="LaButti K."/>
            <person name="Hainaut M."/>
            <person name="Henrissat B."/>
            <person name="Grigoriev I.V."/>
            <person name="Spatafora J.W."/>
            <person name="Aime M.C."/>
        </authorList>
    </citation>
    <scope>NUCLEOTIDE SEQUENCE [LARGE SCALE GENOMIC DNA]</scope>
    <source>
        <strain evidence="4 5">MCA 5214</strain>
    </source>
</reference>
<evidence type="ECO:0000256" key="1">
    <source>
        <dbReference type="ARBA" id="ARBA00022801"/>
    </source>
</evidence>
<dbReference type="GO" id="GO:0052689">
    <property type="term" value="F:carboxylic ester hydrolase activity"/>
    <property type="evidence" value="ECO:0007669"/>
    <property type="project" value="UniProtKB-ARBA"/>
</dbReference>
<keyword evidence="5" id="KW-1185">Reference proteome</keyword>
<sequence length="225" mass="23356">MIASALLQLTVLATAAFAAPVQELKERAGCSAYTIIDTRGTGELQGPSAGFRTMNSQILSAIPGGKEYDTVYLADFSQNSAMGTTNIVNQVQNTLRSDPSHCFFLEGYSQGAAATVDALPKLTGANFDAVKGVFLIGNPRHKPNLACNVDASGGKTTAGASGLAVMLQTIPDNWVSKTKDVCLVGDGVCFTASGFGITPTHLTYPGNSQVQTMGVAFAKQVLQGS</sequence>
<evidence type="ECO:0000256" key="2">
    <source>
        <dbReference type="ARBA" id="ARBA00023157"/>
    </source>
</evidence>
<dbReference type="STRING" id="1569628.A0A316V5P2"/>
<dbReference type="AlphaFoldDB" id="A0A316V5P2"/>
<name>A0A316V5P2_9BASI</name>
<organism evidence="4 5">
    <name type="scientific">Jaminaea rosea</name>
    <dbReference type="NCBI Taxonomy" id="1569628"/>
    <lineage>
        <taxon>Eukaryota</taxon>
        <taxon>Fungi</taxon>
        <taxon>Dikarya</taxon>
        <taxon>Basidiomycota</taxon>
        <taxon>Ustilaginomycotina</taxon>
        <taxon>Exobasidiomycetes</taxon>
        <taxon>Microstromatales</taxon>
        <taxon>Microstromatales incertae sedis</taxon>
        <taxon>Jaminaea</taxon>
    </lineage>
</organism>
<feature type="chain" id="PRO_5016263822" evidence="3">
    <location>
        <begin position="19"/>
        <end position="225"/>
    </location>
</feature>
<dbReference type="Pfam" id="PF01083">
    <property type="entry name" value="Cutinase"/>
    <property type="match status" value="1"/>
</dbReference>
<dbReference type="EMBL" id="KZ819662">
    <property type="protein sequence ID" value="PWN30735.1"/>
    <property type="molecule type" value="Genomic_DNA"/>
</dbReference>
<dbReference type="Proteomes" id="UP000245884">
    <property type="component" value="Unassembled WGS sequence"/>
</dbReference>
<keyword evidence="2" id="KW-1015">Disulfide bond</keyword>
<evidence type="ECO:0000313" key="5">
    <source>
        <dbReference type="Proteomes" id="UP000245884"/>
    </source>
</evidence>
<feature type="signal peptide" evidence="3">
    <location>
        <begin position="1"/>
        <end position="18"/>
    </location>
</feature>
<protein>
    <submittedName>
        <fullName evidence="4">Cutinase</fullName>
    </submittedName>
</protein>
<keyword evidence="1" id="KW-0378">Hydrolase</keyword>
<dbReference type="PANTHER" id="PTHR33630:SF9">
    <property type="entry name" value="CUTINASE 4"/>
    <property type="match status" value="1"/>
</dbReference>
<dbReference type="GeneID" id="37030610"/>